<reference evidence="1 2" key="1">
    <citation type="submission" date="2023-04" db="EMBL/GenBank/DDBJ databases">
        <title>Genome Sequence of Selenomonas sputigena ATCC 33150.</title>
        <authorList>
            <person name="Miller D.P."/>
            <person name="Anvari S."/>
            <person name="Polson S.W."/>
            <person name="Macdonald M."/>
            <person name="Mcdowell J.V."/>
        </authorList>
    </citation>
    <scope>NUCLEOTIDE SEQUENCE [LARGE SCALE GENOMIC DNA]</scope>
    <source>
        <strain evidence="1 2">ATCC 33150</strain>
    </source>
</reference>
<evidence type="ECO:0000313" key="2">
    <source>
        <dbReference type="Proteomes" id="UP001559623"/>
    </source>
</evidence>
<protein>
    <submittedName>
        <fullName evidence="1">Uncharacterized protein</fullName>
    </submittedName>
</protein>
<dbReference type="EMBL" id="JARVLH010000002">
    <property type="protein sequence ID" value="MEX5284918.1"/>
    <property type="molecule type" value="Genomic_DNA"/>
</dbReference>
<gene>
    <name evidence="1" type="ORF">QCO44_04560</name>
</gene>
<evidence type="ECO:0000313" key="1">
    <source>
        <dbReference type="EMBL" id="MEX5284918.1"/>
    </source>
</evidence>
<proteinExistence type="predicted"/>
<sequence length="43" mass="4966">MGRMNIQEMADCIAAAFLQHEQYRAEHRKEYGEVLAHVFGRSA</sequence>
<dbReference type="RefSeq" id="WP_368846635.1">
    <property type="nucleotide sequence ID" value="NZ_CP194411.1"/>
</dbReference>
<organism evidence="1 2">
    <name type="scientific">Selenomonas sputigena</name>
    <dbReference type="NCBI Taxonomy" id="69823"/>
    <lineage>
        <taxon>Bacteria</taxon>
        <taxon>Bacillati</taxon>
        <taxon>Bacillota</taxon>
        <taxon>Negativicutes</taxon>
        <taxon>Selenomonadales</taxon>
        <taxon>Selenomonadaceae</taxon>
        <taxon>Selenomonas</taxon>
    </lineage>
</organism>
<keyword evidence="2" id="KW-1185">Reference proteome</keyword>
<name>A0ABV3X493_9FIRM</name>
<comment type="caution">
    <text evidence="1">The sequence shown here is derived from an EMBL/GenBank/DDBJ whole genome shotgun (WGS) entry which is preliminary data.</text>
</comment>
<dbReference type="Proteomes" id="UP001559623">
    <property type="component" value="Unassembled WGS sequence"/>
</dbReference>
<accession>A0ABV3X493</accession>